<keyword evidence="3" id="KW-1185">Reference proteome</keyword>
<feature type="non-terminal residue" evidence="2">
    <location>
        <position position="133"/>
    </location>
</feature>
<dbReference type="VEuPathDB" id="FungiDB:PSHT_10977"/>
<organism evidence="2 3">
    <name type="scientific">Puccinia striiformis</name>
    <dbReference type="NCBI Taxonomy" id="27350"/>
    <lineage>
        <taxon>Eukaryota</taxon>
        <taxon>Fungi</taxon>
        <taxon>Dikarya</taxon>
        <taxon>Basidiomycota</taxon>
        <taxon>Pucciniomycotina</taxon>
        <taxon>Pucciniomycetes</taxon>
        <taxon>Pucciniales</taxon>
        <taxon>Pucciniaceae</taxon>
        <taxon>Puccinia</taxon>
    </lineage>
</organism>
<sequence>MEGGAEDVGSEPWSIEDLTESTAKNAKTTAERVGEDDECTFISSNLVRPDRETELYAEEMATLFTRICQAITFTQRYTKLQSIYRQQALEDFETFMDVMYDVWDSLGELPGDDDPASYRARTWPRGPRYDRIS</sequence>
<dbReference type="AlphaFoldDB" id="A0A2S4UVL4"/>
<feature type="region of interest" description="Disordered" evidence="1">
    <location>
        <begin position="1"/>
        <end position="34"/>
    </location>
</feature>
<evidence type="ECO:0000313" key="3">
    <source>
        <dbReference type="Proteomes" id="UP000239156"/>
    </source>
</evidence>
<reference evidence="2" key="1">
    <citation type="submission" date="2017-12" db="EMBL/GenBank/DDBJ databases">
        <title>Gene loss provides genomic basis for host adaptation in cereal stripe rust fungi.</title>
        <authorList>
            <person name="Xia C."/>
        </authorList>
    </citation>
    <scope>NUCLEOTIDE SEQUENCE [LARGE SCALE GENOMIC DNA]</scope>
    <source>
        <strain evidence="2">93-210</strain>
    </source>
</reference>
<dbReference type="EMBL" id="PKSL01000161">
    <property type="protein sequence ID" value="POW01322.1"/>
    <property type="molecule type" value="Genomic_DNA"/>
</dbReference>
<proteinExistence type="predicted"/>
<name>A0A2S4UVL4_9BASI</name>
<dbReference type="VEuPathDB" id="FungiDB:PSTT_12554"/>
<evidence type="ECO:0000313" key="2">
    <source>
        <dbReference type="EMBL" id="POW01322.1"/>
    </source>
</evidence>
<accession>A0A2S4UVL4</accession>
<protein>
    <submittedName>
        <fullName evidence="2">Uncharacterized protein</fullName>
    </submittedName>
</protein>
<gene>
    <name evidence="2" type="ORF">PSTT_12554</name>
</gene>
<dbReference type="Proteomes" id="UP000239156">
    <property type="component" value="Unassembled WGS sequence"/>
</dbReference>
<evidence type="ECO:0000256" key="1">
    <source>
        <dbReference type="SAM" id="MobiDB-lite"/>
    </source>
</evidence>
<comment type="caution">
    <text evidence="2">The sequence shown here is derived from an EMBL/GenBank/DDBJ whole genome shotgun (WGS) entry which is preliminary data.</text>
</comment>